<dbReference type="GO" id="GO:0006357">
    <property type="term" value="P:regulation of transcription by RNA polymerase II"/>
    <property type="evidence" value="ECO:0007669"/>
    <property type="project" value="TreeGrafter"/>
</dbReference>
<proteinExistence type="predicted"/>
<gene>
    <name evidence="2" type="ORF">GQ55_1G178500</name>
</gene>
<sequence length="159" mass="17795">MMAGSDDEMVQVGMNEERRLCGLAGNDDEDNMREDREAMFGRIADDPISVDGADDPSAPPLDGSSVKRSRPSTSPVWHDYKKLFKNINGKMVRYGARCLHCSKEYSALSTGGTGHLSQHIAVCVKKREKTRMSQSQISFNPNGSMRSWDYCPLVLNWFD</sequence>
<organism evidence="2 3">
    <name type="scientific">Panicum hallii var. hallii</name>
    <dbReference type="NCBI Taxonomy" id="1504633"/>
    <lineage>
        <taxon>Eukaryota</taxon>
        <taxon>Viridiplantae</taxon>
        <taxon>Streptophyta</taxon>
        <taxon>Embryophyta</taxon>
        <taxon>Tracheophyta</taxon>
        <taxon>Spermatophyta</taxon>
        <taxon>Magnoliopsida</taxon>
        <taxon>Liliopsida</taxon>
        <taxon>Poales</taxon>
        <taxon>Poaceae</taxon>
        <taxon>PACMAD clade</taxon>
        <taxon>Panicoideae</taxon>
        <taxon>Panicodae</taxon>
        <taxon>Paniceae</taxon>
        <taxon>Panicinae</taxon>
        <taxon>Panicum</taxon>
        <taxon>Panicum sect. Panicum</taxon>
    </lineage>
</organism>
<dbReference type="Gramene" id="PUZ75515">
    <property type="protein sequence ID" value="PUZ75515"/>
    <property type="gene ID" value="GQ55_1G178500"/>
</dbReference>
<dbReference type="PANTHER" id="PTHR34396:SF25">
    <property type="entry name" value="BOUNDARY ELEMENT ASSOCIATED FACTOR"/>
    <property type="match status" value="1"/>
</dbReference>
<evidence type="ECO:0000256" key="1">
    <source>
        <dbReference type="SAM" id="MobiDB-lite"/>
    </source>
</evidence>
<dbReference type="SUPFAM" id="SSF57667">
    <property type="entry name" value="beta-beta-alpha zinc fingers"/>
    <property type="match status" value="1"/>
</dbReference>
<accession>A0A2T7F630</accession>
<feature type="compositionally biased region" description="Basic and acidic residues" evidence="1">
    <location>
        <begin position="33"/>
        <end position="45"/>
    </location>
</feature>
<evidence type="ECO:0000313" key="3">
    <source>
        <dbReference type="Proteomes" id="UP000244336"/>
    </source>
</evidence>
<dbReference type="GO" id="GO:0005634">
    <property type="term" value="C:nucleus"/>
    <property type="evidence" value="ECO:0007669"/>
    <property type="project" value="TreeGrafter"/>
</dbReference>
<reference evidence="2 3" key="1">
    <citation type="submission" date="2018-04" db="EMBL/GenBank/DDBJ databases">
        <title>WGS assembly of Panicum hallii var. hallii HAL2.</title>
        <authorList>
            <person name="Lovell J."/>
            <person name="Jenkins J."/>
            <person name="Lowry D."/>
            <person name="Mamidi S."/>
            <person name="Sreedasyam A."/>
            <person name="Weng X."/>
            <person name="Barry K."/>
            <person name="Bonette J."/>
            <person name="Campitelli B."/>
            <person name="Daum C."/>
            <person name="Gordon S."/>
            <person name="Gould B."/>
            <person name="Lipzen A."/>
            <person name="MacQueen A."/>
            <person name="Palacio-Mejia J."/>
            <person name="Plott C."/>
            <person name="Shakirov E."/>
            <person name="Shu S."/>
            <person name="Yoshinaga Y."/>
            <person name="Zane M."/>
            <person name="Rokhsar D."/>
            <person name="Grimwood J."/>
            <person name="Schmutz J."/>
            <person name="Juenger T."/>
        </authorList>
    </citation>
    <scope>NUCLEOTIDE SEQUENCE [LARGE SCALE GENOMIC DNA]</scope>
    <source>
        <strain evidence="3">cv. HAL2</strain>
    </source>
</reference>
<keyword evidence="3" id="KW-1185">Reference proteome</keyword>
<feature type="region of interest" description="Disordered" evidence="1">
    <location>
        <begin position="18"/>
        <end position="75"/>
    </location>
</feature>
<dbReference type="PANTHER" id="PTHR34396">
    <property type="entry name" value="OS03G0264950 PROTEIN-RELATED"/>
    <property type="match status" value="1"/>
</dbReference>
<dbReference type="InterPro" id="IPR053031">
    <property type="entry name" value="Cuticle_assoc_protein"/>
</dbReference>
<evidence type="ECO:0000313" key="2">
    <source>
        <dbReference type="EMBL" id="PUZ75515.1"/>
    </source>
</evidence>
<evidence type="ECO:0008006" key="4">
    <source>
        <dbReference type="Google" id="ProtNLM"/>
    </source>
</evidence>
<name>A0A2T7F630_9POAL</name>
<dbReference type="GO" id="GO:1990837">
    <property type="term" value="F:sequence-specific double-stranded DNA binding"/>
    <property type="evidence" value="ECO:0007669"/>
    <property type="project" value="TreeGrafter"/>
</dbReference>
<dbReference type="EMBL" id="CM009749">
    <property type="protein sequence ID" value="PUZ75515.1"/>
    <property type="molecule type" value="Genomic_DNA"/>
</dbReference>
<dbReference type="AlphaFoldDB" id="A0A2T7F630"/>
<dbReference type="InterPro" id="IPR036236">
    <property type="entry name" value="Znf_C2H2_sf"/>
</dbReference>
<dbReference type="Proteomes" id="UP000244336">
    <property type="component" value="Chromosome 1"/>
</dbReference>
<protein>
    <recommendedName>
        <fullName evidence="4">BED-type domain-containing protein</fullName>
    </recommendedName>
</protein>
<dbReference type="SMART" id="SM00614">
    <property type="entry name" value="ZnF_BED"/>
    <property type="match status" value="1"/>
</dbReference>
<dbReference type="OrthoDB" id="677341at2759"/>